<organism evidence="13 14">
    <name type="scientific">Pleurostoma richardsiae</name>
    <dbReference type="NCBI Taxonomy" id="41990"/>
    <lineage>
        <taxon>Eukaryota</taxon>
        <taxon>Fungi</taxon>
        <taxon>Dikarya</taxon>
        <taxon>Ascomycota</taxon>
        <taxon>Pezizomycotina</taxon>
        <taxon>Sordariomycetes</taxon>
        <taxon>Sordariomycetidae</taxon>
        <taxon>Calosphaeriales</taxon>
        <taxon>Pleurostomataceae</taxon>
        <taxon>Pleurostoma</taxon>
    </lineage>
</organism>
<keyword evidence="8" id="KW-0811">Translocation</keyword>
<dbReference type="PANTHER" id="PTHR12504:SF0">
    <property type="entry name" value="MITOCHONDRIAL IMPORT RECEPTOR SUBUNIT TOM22 HOMOLOG"/>
    <property type="match status" value="1"/>
</dbReference>
<evidence type="ECO:0000256" key="10">
    <source>
        <dbReference type="ARBA" id="ARBA00023136"/>
    </source>
</evidence>
<evidence type="ECO:0008006" key="15">
    <source>
        <dbReference type="Google" id="ProtNLM"/>
    </source>
</evidence>
<keyword evidence="9" id="KW-0496">Mitochondrion</keyword>
<evidence type="ECO:0000256" key="9">
    <source>
        <dbReference type="ARBA" id="ARBA00023128"/>
    </source>
</evidence>
<accession>A0AA38R6L7</accession>
<evidence type="ECO:0000313" key="13">
    <source>
        <dbReference type="EMBL" id="KAJ9136722.1"/>
    </source>
</evidence>
<dbReference type="GO" id="GO:0006886">
    <property type="term" value="P:intracellular protein transport"/>
    <property type="evidence" value="ECO:0007669"/>
    <property type="project" value="InterPro"/>
</dbReference>
<dbReference type="InterPro" id="IPR005683">
    <property type="entry name" value="Tom22"/>
</dbReference>
<evidence type="ECO:0000256" key="6">
    <source>
        <dbReference type="ARBA" id="ARBA00022927"/>
    </source>
</evidence>
<keyword evidence="5" id="KW-1000">Mitochondrion outer membrane</keyword>
<dbReference type="Proteomes" id="UP001174694">
    <property type="component" value="Unassembled WGS sequence"/>
</dbReference>
<keyword evidence="11" id="KW-0675">Receptor</keyword>
<dbReference type="GO" id="GO:0005741">
    <property type="term" value="C:mitochondrial outer membrane"/>
    <property type="evidence" value="ECO:0007669"/>
    <property type="project" value="UniProtKB-SubCell"/>
</dbReference>
<dbReference type="Pfam" id="PF04281">
    <property type="entry name" value="Tom22"/>
    <property type="match status" value="1"/>
</dbReference>
<evidence type="ECO:0000256" key="12">
    <source>
        <dbReference type="SAM" id="MobiDB-lite"/>
    </source>
</evidence>
<sequence>MVQLVEVEDEHFQQVQPGPEEDDADFTDTDSEISSDDDYDPESETLADRIYALRDIIPPTTRGWFWSKFQATRRIGTTALFFCGRSLWTISVSALLIGVPWALAWAEEQQLIAMEQEARMREMGGDVLTGGAAHEAGEGNTADRVGAALGRDGAAAARPAL</sequence>
<evidence type="ECO:0000256" key="1">
    <source>
        <dbReference type="ARBA" id="ARBA00004572"/>
    </source>
</evidence>
<keyword evidence="7" id="KW-1133">Transmembrane helix</keyword>
<proteinExistence type="inferred from homology"/>
<dbReference type="EMBL" id="JANBVO010000038">
    <property type="protein sequence ID" value="KAJ9136722.1"/>
    <property type="molecule type" value="Genomic_DNA"/>
</dbReference>
<evidence type="ECO:0000256" key="11">
    <source>
        <dbReference type="ARBA" id="ARBA00023170"/>
    </source>
</evidence>
<evidence type="ECO:0000256" key="8">
    <source>
        <dbReference type="ARBA" id="ARBA00023010"/>
    </source>
</evidence>
<dbReference type="CDD" id="cd22884">
    <property type="entry name" value="TOM22"/>
    <property type="match status" value="1"/>
</dbReference>
<dbReference type="AlphaFoldDB" id="A0AA38R6L7"/>
<keyword evidence="4" id="KW-0812">Transmembrane</keyword>
<reference evidence="13" key="1">
    <citation type="submission" date="2022-07" db="EMBL/GenBank/DDBJ databases">
        <title>Fungi with potential for degradation of polypropylene.</title>
        <authorList>
            <person name="Gostincar C."/>
        </authorList>
    </citation>
    <scope>NUCLEOTIDE SEQUENCE</scope>
    <source>
        <strain evidence="13">EXF-13308</strain>
    </source>
</reference>
<keyword evidence="14" id="KW-1185">Reference proteome</keyword>
<keyword evidence="6" id="KW-0653">Protein transport</keyword>
<name>A0AA38R6L7_9PEZI</name>
<evidence type="ECO:0000256" key="5">
    <source>
        <dbReference type="ARBA" id="ARBA00022787"/>
    </source>
</evidence>
<comment type="similarity">
    <text evidence="2">Belongs to the Tom22 family.</text>
</comment>
<dbReference type="PANTHER" id="PTHR12504">
    <property type="entry name" value="MITOCHONDRIAL IMPORT RECEPTOR SUBUNIT TOM22"/>
    <property type="match status" value="1"/>
</dbReference>
<comment type="caution">
    <text evidence="13">The sequence shown here is derived from an EMBL/GenBank/DDBJ whole genome shotgun (WGS) entry which is preliminary data.</text>
</comment>
<evidence type="ECO:0000256" key="7">
    <source>
        <dbReference type="ARBA" id="ARBA00022989"/>
    </source>
</evidence>
<feature type="compositionally biased region" description="Acidic residues" evidence="12">
    <location>
        <begin position="19"/>
        <end position="41"/>
    </location>
</feature>
<evidence type="ECO:0000256" key="2">
    <source>
        <dbReference type="ARBA" id="ARBA00009874"/>
    </source>
</evidence>
<evidence type="ECO:0000313" key="14">
    <source>
        <dbReference type="Proteomes" id="UP001174694"/>
    </source>
</evidence>
<keyword evidence="10" id="KW-0472">Membrane</keyword>
<keyword evidence="3" id="KW-0813">Transport</keyword>
<protein>
    <recommendedName>
        <fullName evidence="15">Mitochondrial import receptor subunit tom22</fullName>
    </recommendedName>
</protein>
<gene>
    <name evidence="13" type="ORF">NKR23_g9654</name>
</gene>
<evidence type="ECO:0000256" key="4">
    <source>
        <dbReference type="ARBA" id="ARBA00022692"/>
    </source>
</evidence>
<feature type="region of interest" description="Disordered" evidence="12">
    <location>
        <begin position="1"/>
        <end position="41"/>
    </location>
</feature>
<comment type="subcellular location">
    <subcellularLocation>
        <location evidence="1">Mitochondrion outer membrane</location>
        <topology evidence="1">Single-pass membrane protein</topology>
    </subcellularLocation>
</comment>
<evidence type="ECO:0000256" key="3">
    <source>
        <dbReference type="ARBA" id="ARBA00022448"/>
    </source>
</evidence>